<keyword evidence="5" id="KW-1185">Reference proteome</keyword>
<organism evidence="4 5">
    <name type="scientific">Amaricoccus macauensis</name>
    <dbReference type="NCBI Taxonomy" id="57001"/>
    <lineage>
        <taxon>Bacteria</taxon>
        <taxon>Pseudomonadati</taxon>
        <taxon>Pseudomonadota</taxon>
        <taxon>Alphaproteobacteria</taxon>
        <taxon>Rhodobacterales</taxon>
        <taxon>Paracoccaceae</taxon>
        <taxon>Amaricoccus</taxon>
    </lineage>
</organism>
<gene>
    <name evidence="4" type="ORF">HNP73_004387</name>
</gene>
<evidence type="ECO:0000256" key="2">
    <source>
        <dbReference type="SAM" id="MobiDB-lite"/>
    </source>
</evidence>
<sequence length="890" mass="93100">MDPFGIGITGLGAAGAATFGAFGLAFRARRRRLALQAASELAIAAGTGDVDSGEGPGISAIRRAERDRIEALATTQAELALRLDALTAAGSAPEEKLQAMAGQLLGLIRDKNATLETAMTGLDQLRARMKALEEMGEPAEARGLFEGLKARMGELETRAAAGAAGLEARLAALASGGGASELAERLARLHEARDAGLEAALGRLAPIETRLAGLESGIGAGRETTKRLEAALAALQGEQAQARTEIAALRATAETAPGQVEARVDARVEAVRAELSGRIEAFERAMAARDPQDALDRLAERLEAVQDRLVLIETAENPLAEVSERLSALYAQKDAAVETVLARLAPLEARLQGFERELAAKDPQGALDRFAERLEGVQDRLMLIETTENPLAEVSERLSALYAQKDAAVEAMLGRLAPLETRLGDFERELAAKDPRAAIEQLLGRIEALQGRLTLIEAAGSPLAELSDKLSALHGQKDAAVETVLARLAPLEARLQGFERELSVRDPQGALDRFAERLEGVAGRVTLIESAESPLAELSERLAQIHAQKEAAVEAMIARLGPVEDRLGGVEREIAAKDPQGALDRFAERLEGVAGRLAAVETTGSPLAEVTETLGSLYAQKEAAVEAVLGRLAPLEAKLAAVEGGLARAAEDDARAAVDGLKAVDGLRARIETLHWNLGETAAGLAALRAEATAGPAATVTAAATAAVSAGVSEAADRLAQLFTGKDTGLAALLDRLGPIEDVLGRVATLEAALGRLGHVETGLERLAPLEIALERLAPLESAFERLAPLEARLASLEARDDPEAALAVAGEVAVELAALRADAATQTALFANRLALLEATLPRPAARQVGPAVPPDGMSPDGREARASTGGASDEEEIWALPRIISLHK</sequence>
<keyword evidence="1" id="KW-0175">Coiled coil</keyword>
<keyword evidence="3" id="KW-0472">Membrane</keyword>
<feature type="coiled-coil region" evidence="1">
    <location>
        <begin position="115"/>
        <end position="142"/>
    </location>
</feature>
<keyword evidence="3" id="KW-1133">Transmembrane helix</keyword>
<dbReference type="EMBL" id="JACHFM010000007">
    <property type="protein sequence ID" value="MBB5224417.1"/>
    <property type="molecule type" value="Genomic_DNA"/>
</dbReference>
<comment type="caution">
    <text evidence="4">The sequence shown here is derived from an EMBL/GenBank/DDBJ whole genome shotgun (WGS) entry which is preliminary data.</text>
</comment>
<keyword evidence="3" id="KW-0812">Transmembrane</keyword>
<dbReference type="Proteomes" id="UP000549457">
    <property type="component" value="Unassembled WGS sequence"/>
</dbReference>
<reference evidence="4 5" key="1">
    <citation type="submission" date="2020-08" db="EMBL/GenBank/DDBJ databases">
        <title>Genomic Encyclopedia of Type Strains, Phase IV (KMG-IV): sequencing the most valuable type-strain genomes for metagenomic binning, comparative biology and taxonomic classification.</title>
        <authorList>
            <person name="Goeker M."/>
        </authorList>
    </citation>
    <scope>NUCLEOTIDE SEQUENCE [LARGE SCALE GENOMIC DNA]</scope>
    <source>
        <strain evidence="4 5">DSM 101730</strain>
    </source>
</reference>
<feature type="coiled-coil region" evidence="1">
    <location>
        <begin position="225"/>
        <end position="252"/>
    </location>
</feature>
<dbReference type="Gene3D" id="1.10.287.1490">
    <property type="match status" value="1"/>
</dbReference>
<accession>A0A840SQS4</accession>
<feature type="transmembrane region" description="Helical" evidence="3">
    <location>
        <begin position="6"/>
        <end position="26"/>
    </location>
</feature>
<proteinExistence type="predicted"/>
<dbReference type="RefSeq" id="WP_184155083.1">
    <property type="nucleotide sequence ID" value="NZ_JACHFM010000007.1"/>
</dbReference>
<dbReference type="AlphaFoldDB" id="A0A840SQS4"/>
<protein>
    <submittedName>
        <fullName evidence="4">Chromosome segregation ATPase</fullName>
    </submittedName>
</protein>
<evidence type="ECO:0000256" key="3">
    <source>
        <dbReference type="SAM" id="Phobius"/>
    </source>
</evidence>
<evidence type="ECO:0000256" key="1">
    <source>
        <dbReference type="SAM" id="Coils"/>
    </source>
</evidence>
<evidence type="ECO:0000313" key="4">
    <source>
        <dbReference type="EMBL" id="MBB5224417.1"/>
    </source>
</evidence>
<feature type="region of interest" description="Disordered" evidence="2">
    <location>
        <begin position="847"/>
        <end position="876"/>
    </location>
</feature>
<name>A0A840SQS4_9RHOB</name>
<evidence type="ECO:0000313" key="5">
    <source>
        <dbReference type="Proteomes" id="UP000549457"/>
    </source>
</evidence>